<sequence>MASRVASVFGCLGEAVKCWVNWRQSYLHESMDSGGRLLYQDMAPFL</sequence>
<dbReference type="Proteomes" id="UP000265520">
    <property type="component" value="Unassembled WGS sequence"/>
</dbReference>
<proteinExistence type="predicted"/>
<dbReference type="AlphaFoldDB" id="A0A392VNR4"/>
<evidence type="ECO:0000313" key="2">
    <source>
        <dbReference type="Proteomes" id="UP000265520"/>
    </source>
</evidence>
<accession>A0A392VNR4</accession>
<protein>
    <submittedName>
        <fullName evidence="1">Uncharacterized protein</fullName>
    </submittedName>
</protein>
<feature type="non-terminal residue" evidence="1">
    <location>
        <position position="46"/>
    </location>
</feature>
<name>A0A392VNR4_9FABA</name>
<comment type="caution">
    <text evidence="1">The sequence shown here is derived from an EMBL/GenBank/DDBJ whole genome shotgun (WGS) entry which is preliminary data.</text>
</comment>
<evidence type="ECO:0000313" key="1">
    <source>
        <dbReference type="EMBL" id="MCI89039.1"/>
    </source>
</evidence>
<reference evidence="1 2" key="1">
    <citation type="journal article" date="2018" name="Front. Plant Sci.">
        <title>Red Clover (Trifolium pratense) and Zigzag Clover (T. medium) - A Picture of Genomic Similarities and Differences.</title>
        <authorList>
            <person name="Dluhosova J."/>
            <person name="Istvanek J."/>
            <person name="Nedelnik J."/>
            <person name="Repkova J."/>
        </authorList>
    </citation>
    <scope>NUCLEOTIDE SEQUENCE [LARGE SCALE GENOMIC DNA]</scope>
    <source>
        <strain evidence="2">cv. 10/8</strain>
        <tissue evidence="1">Leaf</tissue>
    </source>
</reference>
<dbReference type="EMBL" id="LXQA011208589">
    <property type="protein sequence ID" value="MCI89039.1"/>
    <property type="molecule type" value="Genomic_DNA"/>
</dbReference>
<organism evidence="1 2">
    <name type="scientific">Trifolium medium</name>
    <dbReference type="NCBI Taxonomy" id="97028"/>
    <lineage>
        <taxon>Eukaryota</taxon>
        <taxon>Viridiplantae</taxon>
        <taxon>Streptophyta</taxon>
        <taxon>Embryophyta</taxon>
        <taxon>Tracheophyta</taxon>
        <taxon>Spermatophyta</taxon>
        <taxon>Magnoliopsida</taxon>
        <taxon>eudicotyledons</taxon>
        <taxon>Gunneridae</taxon>
        <taxon>Pentapetalae</taxon>
        <taxon>rosids</taxon>
        <taxon>fabids</taxon>
        <taxon>Fabales</taxon>
        <taxon>Fabaceae</taxon>
        <taxon>Papilionoideae</taxon>
        <taxon>50 kb inversion clade</taxon>
        <taxon>NPAAA clade</taxon>
        <taxon>Hologalegina</taxon>
        <taxon>IRL clade</taxon>
        <taxon>Trifolieae</taxon>
        <taxon>Trifolium</taxon>
    </lineage>
</organism>
<keyword evidence="2" id="KW-1185">Reference proteome</keyword>